<dbReference type="GO" id="GO:0031179">
    <property type="term" value="P:peptide modification"/>
    <property type="evidence" value="ECO:0007669"/>
    <property type="project" value="InterPro"/>
</dbReference>
<reference evidence="3 4" key="1">
    <citation type="submission" date="2020-08" db="EMBL/GenBank/DDBJ databases">
        <title>Aphidius gifuensis genome sequencing and assembly.</title>
        <authorList>
            <person name="Du Z."/>
        </authorList>
    </citation>
    <scope>NUCLEOTIDE SEQUENCE [LARGE SCALE GENOMIC DNA]</scope>
    <source>
        <strain evidence="3">YNYX2018</strain>
        <tissue evidence="3">Adults</tissue>
    </source>
</reference>
<dbReference type="SMART" id="SM01260">
    <property type="entry name" value="LANC_like"/>
    <property type="match status" value="1"/>
</dbReference>
<dbReference type="GO" id="GO:0005975">
    <property type="term" value="P:carbohydrate metabolic process"/>
    <property type="evidence" value="ECO:0007669"/>
    <property type="project" value="InterPro"/>
</dbReference>
<feature type="binding site" evidence="2">
    <location>
        <position position="374"/>
    </location>
    <ligand>
        <name>Zn(2+)</name>
        <dbReference type="ChEBI" id="CHEBI:29105"/>
    </ligand>
</feature>
<dbReference type="PRINTS" id="PR01951">
    <property type="entry name" value="LANCEUKARYTE"/>
</dbReference>
<evidence type="ECO:0000256" key="1">
    <source>
        <dbReference type="ARBA" id="ARBA00007179"/>
    </source>
</evidence>
<feature type="binding site" evidence="2">
    <location>
        <position position="327"/>
    </location>
    <ligand>
        <name>Zn(2+)</name>
        <dbReference type="ChEBI" id="CHEBI:29105"/>
    </ligand>
</feature>
<keyword evidence="2" id="KW-0862">Zinc</keyword>
<dbReference type="CDD" id="cd04794">
    <property type="entry name" value="euk_LANCL"/>
    <property type="match status" value="1"/>
</dbReference>
<name>A0A834XLI3_APHGI</name>
<dbReference type="AlphaFoldDB" id="A0A834XLI3"/>
<proteinExistence type="inferred from homology"/>
<dbReference type="Gene3D" id="1.50.10.10">
    <property type="match status" value="1"/>
</dbReference>
<evidence type="ECO:0000256" key="2">
    <source>
        <dbReference type="PIRSR" id="PIRSR607822-1"/>
    </source>
</evidence>
<gene>
    <name evidence="3" type="ORF">HCN44_007455</name>
</gene>
<dbReference type="OrthoDB" id="10257263at2759"/>
<dbReference type="EMBL" id="JACMRX010000005">
    <property type="protein sequence ID" value="KAF7989145.1"/>
    <property type="molecule type" value="Genomic_DNA"/>
</dbReference>
<dbReference type="InterPro" id="IPR020464">
    <property type="entry name" value="LanC-like_prot_euk"/>
</dbReference>
<evidence type="ECO:0000313" key="3">
    <source>
        <dbReference type="EMBL" id="KAF7989145.1"/>
    </source>
</evidence>
<dbReference type="PRINTS" id="PR01950">
    <property type="entry name" value="LANCSUPER"/>
</dbReference>
<protein>
    <recommendedName>
        <fullName evidence="5">LanC-like protein</fullName>
    </recommendedName>
</protein>
<comment type="similarity">
    <text evidence="1">Belongs to the LanC-like protein family.</text>
</comment>
<dbReference type="PANTHER" id="PTHR12736">
    <property type="entry name" value="LANC-LIKE PROTEIN"/>
    <property type="match status" value="1"/>
</dbReference>
<evidence type="ECO:0008006" key="5">
    <source>
        <dbReference type="Google" id="ProtNLM"/>
    </source>
</evidence>
<comment type="caution">
    <text evidence="3">The sequence shown here is derived from an EMBL/GenBank/DDBJ whole genome shotgun (WGS) entry which is preliminary data.</text>
</comment>
<dbReference type="SUPFAM" id="SSF158745">
    <property type="entry name" value="LanC-like"/>
    <property type="match status" value="1"/>
</dbReference>
<keyword evidence="2" id="KW-0479">Metal-binding</keyword>
<dbReference type="Proteomes" id="UP000639338">
    <property type="component" value="Unassembled WGS sequence"/>
</dbReference>
<organism evidence="3 4">
    <name type="scientific">Aphidius gifuensis</name>
    <name type="common">Parasitoid wasp</name>
    <dbReference type="NCBI Taxonomy" id="684658"/>
    <lineage>
        <taxon>Eukaryota</taxon>
        <taxon>Metazoa</taxon>
        <taxon>Ecdysozoa</taxon>
        <taxon>Arthropoda</taxon>
        <taxon>Hexapoda</taxon>
        <taxon>Insecta</taxon>
        <taxon>Pterygota</taxon>
        <taxon>Neoptera</taxon>
        <taxon>Endopterygota</taxon>
        <taxon>Hymenoptera</taxon>
        <taxon>Apocrita</taxon>
        <taxon>Ichneumonoidea</taxon>
        <taxon>Braconidae</taxon>
        <taxon>Aphidiinae</taxon>
        <taxon>Aphidius</taxon>
    </lineage>
</organism>
<dbReference type="InterPro" id="IPR007822">
    <property type="entry name" value="LANC-like"/>
</dbReference>
<keyword evidence="4" id="KW-1185">Reference proteome</keyword>
<dbReference type="Pfam" id="PF05147">
    <property type="entry name" value="LANC_like"/>
    <property type="match status" value="1"/>
</dbReference>
<feature type="binding site" evidence="2">
    <location>
        <position position="373"/>
    </location>
    <ligand>
        <name>Zn(2+)</name>
        <dbReference type="ChEBI" id="CHEBI:29105"/>
    </ligand>
</feature>
<dbReference type="GO" id="GO:0046872">
    <property type="term" value="F:metal ion binding"/>
    <property type="evidence" value="ECO:0007669"/>
    <property type="project" value="UniProtKB-KW"/>
</dbReference>
<evidence type="ECO:0000313" key="4">
    <source>
        <dbReference type="Proteomes" id="UP000639338"/>
    </source>
</evidence>
<accession>A0A834XLI3</accession>
<dbReference type="PANTHER" id="PTHR12736:SF21">
    <property type="entry name" value="LANC-LIKE PROTEIN 2"/>
    <property type="match status" value="1"/>
</dbReference>
<sequence length="450" mass="52032">MDNNLSNIPLIALSDETKKIVSNLLNPIKTIPVKDSTLTRFLKMSSAENSRYYRNIYPDFCDDNAKNIINITENKIDEKFKEKLCKKIDDYLLIIEKNSKEWNHRNDNSIYTGNIGVIFLYYFLGTKLNRQELIDKAENLLKKIPKENDSMKKYISFLIGIPGVYITTALIQKATNQDEIKIKTTIEKLNELLNHTISQNVDELLYGKSGYLYSLLYTKKNISNDLIKDKDIKALINKLLINGKKYSSDNNFEAPLMYSWHDKEYLGGAHGLAGILFILLQAREYLNEDDLKNYIEPTIRYLIKTRFPSGNFPSSVDNDRDRLVHWCHGAPSMTMLFTTAHQVFGKDEYLNIAKECGDVIWKRGLLKKGCGLCHGVAGNAYSFLCLYNYTKELKYLYYACKFAEWCFDYEFHQERIPDRPYSLFEGLAGVIYFLADLLNPTSAKFPGYEL</sequence>
<dbReference type="InterPro" id="IPR012341">
    <property type="entry name" value="6hp_glycosidase-like_sf"/>
</dbReference>
<dbReference type="GO" id="GO:0005886">
    <property type="term" value="C:plasma membrane"/>
    <property type="evidence" value="ECO:0007669"/>
    <property type="project" value="TreeGrafter"/>
</dbReference>